<dbReference type="InterPro" id="IPR051161">
    <property type="entry name" value="Mannose-6P_isomerase_type2"/>
</dbReference>
<accession>A0A1J1DZX9</accession>
<dbReference type="FunFam" id="3.90.550.10:FF:000046">
    <property type="entry name" value="Mannose-1-phosphate guanylyltransferase (GDP)"/>
    <property type="match status" value="1"/>
</dbReference>
<name>A0A1J1DZX9_9FLAO</name>
<dbReference type="GO" id="GO:0005525">
    <property type="term" value="F:GTP binding"/>
    <property type="evidence" value="ECO:0007669"/>
    <property type="project" value="UniProtKB-KW"/>
</dbReference>
<dbReference type="OrthoDB" id="9806359at2"/>
<dbReference type="PANTHER" id="PTHR46390">
    <property type="entry name" value="MANNOSE-1-PHOSPHATE GUANYLYLTRANSFERASE"/>
    <property type="match status" value="1"/>
</dbReference>
<dbReference type="GO" id="GO:0004475">
    <property type="term" value="F:mannose-1-phosphate guanylyltransferase (GTP) activity"/>
    <property type="evidence" value="ECO:0007669"/>
    <property type="project" value="UniProtKB-EC"/>
</dbReference>
<keyword evidence="5" id="KW-0547">Nucleotide-binding</keyword>
<dbReference type="RefSeq" id="WP_096687263.1">
    <property type="nucleotide sequence ID" value="NZ_AP014564.1"/>
</dbReference>
<dbReference type="PANTHER" id="PTHR46390:SF1">
    <property type="entry name" value="MANNOSE-1-PHOSPHATE GUANYLYLTRANSFERASE"/>
    <property type="match status" value="1"/>
</dbReference>
<comment type="catalytic activity">
    <reaction evidence="7">
        <text>alpha-D-mannose 1-phosphate + GTP + H(+) = GDP-alpha-D-mannose + diphosphate</text>
        <dbReference type="Rhea" id="RHEA:15229"/>
        <dbReference type="ChEBI" id="CHEBI:15378"/>
        <dbReference type="ChEBI" id="CHEBI:33019"/>
        <dbReference type="ChEBI" id="CHEBI:37565"/>
        <dbReference type="ChEBI" id="CHEBI:57527"/>
        <dbReference type="ChEBI" id="CHEBI:58409"/>
        <dbReference type="EC" id="2.7.7.13"/>
    </reaction>
</comment>
<evidence type="ECO:0000259" key="8">
    <source>
        <dbReference type="Pfam" id="PF00483"/>
    </source>
</evidence>
<keyword evidence="3 9" id="KW-0808">Transferase</keyword>
<comment type="similarity">
    <text evidence="1">Belongs to the mannose-6-phosphate isomerase type 2 family.</text>
</comment>
<dbReference type="InterPro" id="IPR005835">
    <property type="entry name" value="NTP_transferase_dom"/>
</dbReference>
<protein>
    <recommendedName>
        <fullName evidence="2">mannose-1-phosphate guanylyltransferase</fullName>
        <ecNumber evidence="2">2.7.7.13</ecNumber>
    </recommendedName>
</protein>
<evidence type="ECO:0000256" key="4">
    <source>
        <dbReference type="ARBA" id="ARBA00022695"/>
    </source>
</evidence>
<organism evidence="9 10">
    <name type="scientific">Ichthyobacterium seriolicida</name>
    <dbReference type="NCBI Taxonomy" id="242600"/>
    <lineage>
        <taxon>Bacteria</taxon>
        <taxon>Pseudomonadati</taxon>
        <taxon>Bacteroidota</taxon>
        <taxon>Flavobacteriia</taxon>
        <taxon>Flavobacteriales</taxon>
        <taxon>Ichthyobacteriaceae</taxon>
        <taxon>Ichthyobacterium</taxon>
    </lineage>
</organism>
<dbReference type="AlphaFoldDB" id="A0A1J1DZX9"/>
<dbReference type="KEGG" id="ise:JBKA6_1452"/>
<dbReference type="SUPFAM" id="SSF159283">
    <property type="entry name" value="Guanosine diphospho-D-mannose pyrophosphorylase/mannose-6-phosphate isomerase linker domain"/>
    <property type="match status" value="1"/>
</dbReference>
<evidence type="ECO:0000256" key="7">
    <source>
        <dbReference type="ARBA" id="ARBA00047343"/>
    </source>
</evidence>
<reference evidence="9 10" key="1">
    <citation type="submission" date="2014-03" db="EMBL/GenBank/DDBJ databases">
        <title>complete genome sequence of Flavobacteriaceae bacterium JBKA-6.</title>
        <authorList>
            <person name="Takano T."/>
            <person name="Nakamura Y."/>
            <person name="Takuma S."/>
            <person name="Yasuike M."/>
            <person name="Matsuyama T."/>
            <person name="Sakai T."/>
            <person name="Fujiwara A."/>
            <person name="Kimoto K."/>
            <person name="Fukuda Y."/>
            <person name="Kondo H."/>
            <person name="Hirono I."/>
            <person name="Nakayasu C."/>
        </authorList>
    </citation>
    <scope>NUCLEOTIDE SEQUENCE [LARGE SCALE GENOMIC DNA]</scope>
    <source>
        <strain evidence="9 10">JBKA-6</strain>
    </source>
</reference>
<evidence type="ECO:0000313" key="9">
    <source>
        <dbReference type="EMBL" id="BAV95465.1"/>
    </source>
</evidence>
<keyword evidence="10" id="KW-1185">Reference proteome</keyword>
<evidence type="ECO:0000256" key="6">
    <source>
        <dbReference type="ARBA" id="ARBA00023134"/>
    </source>
</evidence>
<keyword evidence="6" id="KW-0342">GTP-binding</keyword>
<dbReference type="CDD" id="cd02509">
    <property type="entry name" value="GDP-M1P_Guanylyltransferase"/>
    <property type="match status" value="1"/>
</dbReference>
<evidence type="ECO:0000256" key="5">
    <source>
        <dbReference type="ARBA" id="ARBA00022741"/>
    </source>
</evidence>
<sequence length="365" mass="41767">MKNNRYCVIMAGGLGTRLWPFSTEQEPKQFTDILATGRTLLQHTFDRFSGIIPDGNFYVVTSVKYESLCLEQLPALEKKQILLEPEGKNTASCIAYASHKIKLNDKNANIVVSPADHLVLDIPKFKELILRGLDYVDRNKRILTIGVKPNVPSVNYGYIKINHDNDDYAQSDLKHVESFIEKPDLKTAKEFVENGNYFWNSGIFLWSADTIVSALEEYLPSINNKFLEGLDYFGTQREEEYIKEIYPQLENISVDYGIMENAENISMLIGDFIWSDLGTWKSVSEYFIIDEKGNATAHDNAVFYESENCIVHVGKEKTIVVEGLKNYVICETEKNISIRKIESEDKVKQVIEELKKRNSSEKNMV</sequence>
<feature type="domain" description="Nucleotidyl transferase" evidence="8">
    <location>
        <begin position="8"/>
        <end position="286"/>
    </location>
</feature>
<evidence type="ECO:0000256" key="1">
    <source>
        <dbReference type="ARBA" id="ARBA00006115"/>
    </source>
</evidence>
<keyword evidence="4 9" id="KW-0548">Nucleotidyltransferase</keyword>
<gene>
    <name evidence="9" type="ORF">JBKA6_1452</name>
</gene>
<proteinExistence type="inferred from homology"/>
<dbReference type="EMBL" id="AP014564">
    <property type="protein sequence ID" value="BAV95465.1"/>
    <property type="molecule type" value="Genomic_DNA"/>
</dbReference>
<dbReference type="InterPro" id="IPR029044">
    <property type="entry name" value="Nucleotide-diphossugar_trans"/>
</dbReference>
<dbReference type="Pfam" id="PF00483">
    <property type="entry name" value="NTP_transferase"/>
    <property type="match status" value="1"/>
</dbReference>
<dbReference type="Proteomes" id="UP000243197">
    <property type="component" value="Chromosome"/>
</dbReference>
<evidence type="ECO:0000256" key="2">
    <source>
        <dbReference type="ARBA" id="ARBA00012387"/>
    </source>
</evidence>
<dbReference type="EC" id="2.7.7.13" evidence="2"/>
<dbReference type="Gene3D" id="3.90.550.10">
    <property type="entry name" value="Spore Coat Polysaccharide Biosynthesis Protein SpsA, Chain A"/>
    <property type="match status" value="1"/>
</dbReference>
<dbReference type="SUPFAM" id="SSF53448">
    <property type="entry name" value="Nucleotide-diphospho-sugar transferases"/>
    <property type="match status" value="1"/>
</dbReference>
<evidence type="ECO:0000313" key="10">
    <source>
        <dbReference type="Proteomes" id="UP000243197"/>
    </source>
</evidence>
<dbReference type="InterPro" id="IPR049577">
    <property type="entry name" value="GMPP_N"/>
</dbReference>
<dbReference type="GO" id="GO:0009298">
    <property type="term" value="P:GDP-mannose biosynthetic process"/>
    <property type="evidence" value="ECO:0007669"/>
    <property type="project" value="TreeGrafter"/>
</dbReference>
<evidence type="ECO:0000256" key="3">
    <source>
        <dbReference type="ARBA" id="ARBA00022679"/>
    </source>
</evidence>